<dbReference type="Gene3D" id="3.30.420.40">
    <property type="match status" value="1"/>
</dbReference>
<dbReference type="Proteomes" id="UP001597399">
    <property type="component" value="Unassembled WGS sequence"/>
</dbReference>
<sequence>MSGTSADGVDAALTCITGSGDQVKLEVLDFVTIPYSLTLKNKIFQTMESDQVNAAYISSLNFELGKVKVFAEAVQQLCKHAGYECNDLDLIGSHGQTIAHAPDHSTDLQRSTLQIGEPAVIAYETRTPVVSNFRVMDLAAGGQGAPLIAYFDYVLCRHADHSIALLKFRRDC</sequence>
<dbReference type="RefSeq" id="WP_253065138.1">
    <property type="nucleotide sequence ID" value="NZ_JAMXWM010000037.1"/>
</dbReference>
<proteinExistence type="predicted"/>
<comment type="caution">
    <text evidence="1">The sequence shown here is derived from an EMBL/GenBank/DDBJ whole genome shotgun (WGS) entry which is preliminary data.</text>
</comment>
<keyword evidence="2" id="KW-1185">Reference proteome</keyword>
<keyword evidence="1" id="KW-0808">Transferase</keyword>
<keyword evidence="1" id="KW-0418">Kinase</keyword>
<dbReference type="GO" id="GO:0016301">
    <property type="term" value="F:kinase activity"/>
    <property type="evidence" value="ECO:0007669"/>
    <property type="project" value="UniProtKB-KW"/>
</dbReference>
<organism evidence="1 2">
    <name type="scientific">Sporolactobacillus shoreicorticis</name>
    <dbReference type="NCBI Taxonomy" id="1923877"/>
    <lineage>
        <taxon>Bacteria</taxon>
        <taxon>Bacillati</taxon>
        <taxon>Bacillota</taxon>
        <taxon>Bacilli</taxon>
        <taxon>Bacillales</taxon>
        <taxon>Sporolactobacillaceae</taxon>
        <taxon>Sporolactobacillus</taxon>
    </lineage>
</organism>
<evidence type="ECO:0000313" key="2">
    <source>
        <dbReference type="Proteomes" id="UP001597399"/>
    </source>
</evidence>
<dbReference type="EC" id="2.7.1.170" evidence="1"/>
<name>A0ABW5S5X8_9BACL</name>
<reference evidence="2" key="1">
    <citation type="journal article" date="2019" name="Int. J. Syst. Evol. Microbiol.">
        <title>The Global Catalogue of Microorganisms (GCM) 10K type strain sequencing project: providing services to taxonomists for standard genome sequencing and annotation.</title>
        <authorList>
            <consortium name="The Broad Institute Genomics Platform"/>
            <consortium name="The Broad Institute Genome Sequencing Center for Infectious Disease"/>
            <person name="Wu L."/>
            <person name="Ma J."/>
        </authorList>
    </citation>
    <scope>NUCLEOTIDE SEQUENCE [LARGE SCALE GENOMIC DNA]</scope>
    <source>
        <strain evidence="2">TISTR 2466</strain>
    </source>
</reference>
<accession>A0ABW5S5X8</accession>
<dbReference type="PANTHER" id="PTHR30605:SF0">
    <property type="entry name" value="ANHYDRO-N-ACETYLMURAMIC ACID KINASE"/>
    <property type="match status" value="1"/>
</dbReference>
<dbReference type="EMBL" id="JBHUMQ010000035">
    <property type="protein sequence ID" value="MFD2695041.1"/>
    <property type="molecule type" value="Genomic_DNA"/>
</dbReference>
<gene>
    <name evidence="1" type="ORF">ACFSUE_15600</name>
</gene>
<dbReference type="PANTHER" id="PTHR30605">
    <property type="entry name" value="ANHYDRO-N-ACETYLMURAMIC ACID KINASE"/>
    <property type="match status" value="1"/>
</dbReference>
<dbReference type="InterPro" id="IPR005338">
    <property type="entry name" value="Anhydro_N_Ac-Mur_kinase"/>
</dbReference>
<protein>
    <submittedName>
        <fullName evidence="1">Anhydro-N-acetylmuramic acid kinase</fullName>
        <ecNumber evidence="1">2.7.1.170</ecNumber>
    </submittedName>
</protein>
<dbReference type="Pfam" id="PF03702">
    <property type="entry name" value="AnmK"/>
    <property type="match status" value="1"/>
</dbReference>
<evidence type="ECO:0000313" key="1">
    <source>
        <dbReference type="EMBL" id="MFD2695041.1"/>
    </source>
</evidence>